<protein>
    <submittedName>
        <fullName evidence="3">DUF4123 domain-containing protein</fullName>
    </submittedName>
</protein>
<sequence length="215" mass="25619">MKYLCYDTALNGTYTLVQLLRNYTQYISLFAETEDETIWDAAPYLFVMEDNCFELKQDPFVKLDHSILLETQEPLIEVCRFLQYYIYQWPGSDRSFFRVWDARVLLRNLPQWEEKKRQQFFEFFSCFYTESEQPEYFLKWQAGKFYVPTAMQVLQSEVLPPIVLSQQNANNVVTINTPASASSLAQKPEESEQSEQSEQKESEKPPVRKRRFFIE</sequence>
<feature type="domain" description="DUF4123" evidence="2">
    <location>
        <begin position="19"/>
        <end position="119"/>
    </location>
</feature>
<reference evidence="3 4" key="1">
    <citation type="submission" date="2024-01" db="EMBL/GenBank/DDBJ databases">
        <title>Niabella digestum sp. nov., isolated from waste digestion system.</title>
        <authorList>
            <person name="Zhang L."/>
        </authorList>
    </citation>
    <scope>NUCLEOTIDE SEQUENCE [LARGE SCALE GENOMIC DNA]</scope>
    <source>
        <strain evidence="3 4">A18</strain>
    </source>
</reference>
<evidence type="ECO:0000313" key="4">
    <source>
        <dbReference type="Proteomes" id="UP001357452"/>
    </source>
</evidence>
<proteinExistence type="predicted"/>
<gene>
    <name evidence="3" type="ORF">V2H41_04415</name>
</gene>
<dbReference type="RefSeq" id="WP_330973920.1">
    <property type="nucleotide sequence ID" value="NZ_JAZGLY010000002.1"/>
</dbReference>
<evidence type="ECO:0000259" key="2">
    <source>
        <dbReference type="Pfam" id="PF13503"/>
    </source>
</evidence>
<feature type="region of interest" description="Disordered" evidence="1">
    <location>
        <begin position="178"/>
        <end position="215"/>
    </location>
</feature>
<dbReference type="Proteomes" id="UP001357452">
    <property type="component" value="Unassembled WGS sequence"/>
</dbReference>
<feature type="compositionally biased region" description="Basic and acidic residues" evidence="1">
    <location>
        <begin position="197"/>
        <end position="215"/>
    </location>
</feature>
<keyword evidence="4" id="KW-1185">Reference proteome</keyword>
<comment type="caution">
    <text evidence="3">The sequence shown here is derived from an EMBL/GenBank/DDBJ whole genome shotgun (WGS) entry which is preliminary data.</text>
</comment>
<evidence type="ECO:0000313" key="3">
    <source>
        <dbReference type="EMBL" id="MEE6186511.1"/>
    </source>
</evidence>
<evidence type="ECO:0000256" key="1">
    <source>
        <dbReference type="SAM" id="MobiDB-lite"/>
    </source>
</evidence>
<name>A0ABU7REX8_9BACT</name>
<organism evidence="3 4">
    <name type="scientific">Niabella digestorum</name>
    <dbReference type="NCBI Taxonomy" id="3117701"/>
    <lineage>
        <taxon>Bacteria</taxon>
        <taxon>Pseudomonadati</taxon>
        <taxon>Bacteroidota</taxon>
        <taxon>Chitinophagia</taxon>
        <taxon>Chitinophagales</taxon>
        <taxon>Chitinophagaceae</taxon>
        <taxon>Niabella</taxon>
    </lineage>
</organism>
<dbReference type="EMBL" id="JAZGLY010000002">
    <property type="protein sequence ID" value="MEE6186511.1"/>
    <property type="molecule type" value="Genomic_DNA"/>
</dbReference>
<dbReference type="InterPro" id="IPR025391">
    <property type="entry name" value="DUF4123"/>
</dbReference>
<dbReference type="Pfam" id="PF13503">
    <property type="entry name" value="DUF4123"/>
    <property type="match status" value="1"/>
</dbReference>
<accession>A0ABU7REX8</accession>